<dbReference type="Proteomes" id="UP001159363">
    <property type="component" value="Chromosome 7"/>
</dbReference>
<protein>
    <submittedName>
        <fullName evidence="2">Uncharacterized protein</fullName>
    </submittedName>
</protein>
<feature type="region of interest" description="Disordered" evidence="1">
    <location>
        <begin position="409"/>
        <end position="439"/>
    </location>
</feature>
<proteinExistence type="predicted"/>
<evidence type="ECO:0000313" key="2">
    <source>
        <dbReference type="EMBL" id="KAJ8876921.1"/>
    </source>
</evidence>
<dbReference type="EMBL" id="JARBHB010000008">
    <property type="protein sequence ID" value="KAJ8876921.1"/>
    <property type="molecule type" value="Genomic_DNA"/>
</dbReference>
<evidence type="ECO:0000313" key="3">
    <source>
        <dbReference type="Proteomes" id="UP001159363"/>
    </source>
</evidence>
<reference evidence="2 3" key="1">
    <citation type="submission" date="2023-02" db="EMBL/GenBank/DDBJ databases">
        <title>LHISI_Scaffold_Assembly.</title>
        <authorList>
            <person name="Stuart O.P."/>
            <person name="Cleave R."/>
            <person name="Magrath M.J.L."/>
            <person name="Mikheyev A.S."/>
        </authorList>
    </citation>
    <scope>NUCLEOTIDE SEQUENCE [LARGE SCALE GENOMIC DNA]</scope>
    <source>
        <strain evidence="2">Daus_M_001</strain>
        <tissue evidence="2">Leg muscle</tissue>
    </source>
</reference>
<sequence>MFQGFAALCFSKRDSECVELSRSRPADHKWCGRPPGLELMSGRVTGEVTSGRLDSTVMCILEPRYLFIGCCPIELPVLLHTWQYGTRYLFPCKSAIGPESSNCSPFPRRIGLDSRRGRPLEFCMWKSYRRMSLIGGFSRGSPVSPAPALAFRRCSIITSLPSSDLKTMMLRAATTSLSVHWLLMCTVQIIKSTSHSPSHKDDSVAASAKLSAVFTPEGSTSEGVCKQGEEERRSWSYTLGSPLVDDRPIMNAVKYRVVSGVVWTNRTRVSSNTATNRTCALAVVDTSDSLLIAVESTRCIYYLHRGAAVAERVARSPPIKVKWVQSPGRVTGLSQAGIVPDDTVGRRVFSADFPLPPPLHFGAAPYSLQSPSSTLKISLCKSGCRARQCDVMDGWSLARTDAGQAAGSSAAVRGGNVHEATCNPHDVDRKRRAQNGLPN</sequence>
<organism evidence="2 3">
    <name type="scientific">Dryococelus australis</name>
    <dbReference type="NCBI Taxonomy" id="614101"/>
    <lineage>
        <taxon>Eukaryota</taxon>
        <taxon>Metazoa</taxon>
        <taxon>Ecdysozoa</taxon>
        <taxon>Arthropoda</taxon>
        <taxon>Hexapoda</taxon>
        <taxon>Insecta</taxon>
        <taxon>Pterygota</taxon>
        <taxon>Neoptera</taxon>
        <taxon>Polyneoptera</taxon>
        <taxon>Phasmatodea</taxon>
        <taxon>Verophasmatodea</taxon>
        <taxon>Anareolatae</taxon>
        <taxon>Phasmatidae</taxon>
        <taxon>Eurycanthinae</taxon>
        <taxon>Dryococelus</taxon>
    </lineage>
</organism>
<keyword evidence="3" id="KW-1185">Reference proteome</keyword>
<evidence type="ECO:0000256" key="1">
    <source>
        <dbReference type="SAM" id="MobiDB-lite"/>
    </source>
</evidence>
<accession>A0ABQ9GY63</accession>
<gene>
    <name evidence="2" type="ORF">PR048_021371</name>
</gene>
<name>A0ABQ9GY63_9NEOP</name>
<comment type="caution">
    <text evidence="2">The sequence shown here is derived from an EMBL/GenBank/DDBJ whole genome shotgun (WGS) entry which is preliminary data.</text>
</comment>